<evidence type="ECO:0000313" key="2">
    <source>
        <dbReference type="Proteomes" id="UP000265520"/>
    </source>
</evidence>
<feature type="non-terminal residue" evidence="1">
    <location>
        <position position="1"/>
    </location>
</feature>
<comment type="caution">
    <text evidence="1">The sequence shown here is derived from an EMBL/GenBank/DDBJ whole genome shotgun (WGS) entry which is preliminary data.</text>
</comment>
<name>A0A392TB55_9FABA</name>
<dbReference type="AlphaFoldDB" id="A0A392TB55"/>
<sequence length="71" mass="7827">SKGYIDYRSGMCLEIEEVDVSIHWTISDLGEDRESGLSDCVSAVVVEPTRCISCVPVEEVYSGLVTRDRDG</sequence>
<dbReference type="Proteomes" id="UP000265520">
    <property type="component" value="Unassembled WGS sequence"/>
</dbReference>
<evidence type="ECO:0000313" key="1">
    <source>
        <dbReference type="EMBL" id="MCI57356.1"/>
    </source>
</evidence>
<dbReference type="EMBL" id="LXQA010527668">
    <property type="protein sequence ID" value="MCI57356.1"/>
    <property type="molecule type" value="Genomic_DNA"/>
</dbReference>
<protein>
    <submittedName>
        <fullName evidence="1">Uncharacterized protein</fullName>
    </submittedName>
</protein>
<keyword evidence="2" id="KW-1185">Reference proteome</keyword>
<accession>A0A392TB55</accession>
<proteinExistence type="predicted"/>
<reference evidence="1 2" key="1">
    <citation type="journal article" date="2018" name="Front. Plant Sci.">
        <title>Red Clover (Trifolium pratense) and Zigzag Clover (T. medium) - A Picture of Genomic Similarities and Differences.</title>
        <authorList>
            <person name="Dluhosova J."/>
            <person name="Istvanek J."/>
            <person name="Nedelnik J."/>
            <person name="Repkova J."/>
        </authorList>
    </citation>
    <scope>NUCLEOTIDE SEQUENCE [LARGE SCALE GENOMIC DNA]</scope>
    <source>
        <strain evidence="2">cv. 10/8</strain>
        <tissue evidence="1">Leaf</tissue>
    </source>
</reference>
<organism evidence="1 2">
    <name type="scientific">Trifolium medium</name>
    <dbReference type="NCBI Taxonomy" id="97028"/>
    <lineage>
        <taxon>Eukaryota</taxon>
        <taxon>Viridiplantae</taxon>
        <taxon>Streptophyta</taxon>
        <taxon>Embryophyta</taxon>
        <taxon>Tracheophyta</taxon>
        <taxon>Spermatophyta</taxon>
        <taxon>Magnoliopsida</taxon>
        <taxon>eudicotyledons</taxon>
        <taxon>Gunneridae</taxon>
        <taxon>Pentapetalae</taxon>
        <taxon>rosids</taxon>
        <taxon>fabids</taxon>
        <taxon>Fabales</taxon>
        <taxon>Fabaceae</taxon>
        <taxon>Papilionoideae</taxon>
        <taxon>50 kb inversion clade</taxon>
        <taxon>NPAAA clade</taxon>
        <taxon>Hologalegina</taxon>
        <taxon>IRL clade</taxon>
        <taxon>Trifolieae</taxon>
        <taxon>Trifolium</taxon>
    </lineage>
</organism>